<dbReference type="InterPro" id="IPR001278">
    <property type="entry name" value="Arg-tRNA-ligase"/>
</dbReference>
<keyword evidence="14" id="KW-1185">Reference proteome</keyword>
<evidence type="ECO:0000256" key="5">
    <source>
        <dbReference type="ARBA" id="ARBA00022840"/>
    </source>
</evidence>
<sequence>MLFRQIGAPHSLGTRAACSRAVASRLLRPQPARSHSSRIAPASAVAASNSKPDYSATAMATAAGNSVKADLEALFRAAIGAAFPALPDAEPMVAACNNSANGDYQCNNAMPLFGRLKGKEGAPKAPRDVATAILAALPENGVLASTSLAGPGFINIRVAGDYVATRINNMLQNGMGVWAPPLPGPYKRVIVDFSSPNVAKEMHVGHLRSTILGDTICNVLEFCGADVVRLNHIGDWGTQFGMLIQHMGEVTPGGLDAAGDQDVSDLMALYRASKARFDAEEDFKLRAREAVTRLQSGDEASLAAWRRICDASRREFNAIYSRLGVTLKERGESFYNPMLKDVVGELKELGVAVESEGATCVFVEGKEVPLIVQKSDGGYGYASTDMAAIKQRLEGEGADWIVYVTDVGQAEHFGLVFAAARRAGWLPKDEKSLEPPRVSHVGFGLVLGEDGKKFKTRSGDVVRLVELLDEAKSRCADTIRARREEAGEPIDEAELEAAACAMGYGAVKYADLKNSRLTNYRFSFDAMLDLKGNTAVYLQYAHARIASIVRKSGADPAALLAEGGQVELKHPKEVALGLALARFPEALEEMLQDLVPNRITDYLYSLSEAFNQFYTECKVVGGEEQTSRLLLCEATARTMRKCFELLGITPLYRI</sequence>
<dbReference type="InParanoid" id="A0A2V0NWH4"/>
<dbReference type="PANTHER" id="PTHR11956">
    <property type="entry name" value="ARGINYL-TRNA SYNTHETASE"/>
    <property type="match status" value="1"/>
</dbReference>
<dbReference type="PROSITE" id="PS00178">
    <property type="entry name" value="AA_TRNA_LIGASE_I"/>
    <property type="match status" value="1"/>
</dbReference>
<dbReference type="SMART" id="SM00836">
    <property type="entry name" value="DALR_1"/>
    <property type="match status" value="1"/>
</dbReference>
<evidence type="ECO:0000256" key="3">
    <source>
        <dbReference type="ARBA" id="ARBA00022598"/>
    </source>
</evidence>
<dbReference type="AlphaFoldDB" id="A0A2V0NWH4"/>
<dbReference type="Pfam" id="PF05746">
    <property type="entry name" value="DALR_1"/>
    <property type="match status" value="1"/>
</dbReference>
<dbReference type="PANTHER" id="PTHR11956:SF5">
    <property type="entry name" value="ARGININE--TRNA LIGASE, CYTOPLASMIC"/>
    <property type="match status" value="1"/>
</dbReference>
<gene>
    <name evidence="13" type="ORF">Rsub_03887</name>
</gene>
<dbReference type="Gene3D" id="1.10.730.10">
    <property type="entry name" value="Isoleucyl-tRNA Synthetase, Domain 1"/>
    <property type="match status" value="1"/>
</dbReference>
<name>A0A2V0NWH4_9CHLO</name>
<keyword evidence="3 10" id="KW-0436">Ligase</keyword>
<accession>A0A2V0NWH4</accession>
<keyword evidence="7 10" id="KW-0030">Aminoacyl-tRNA synthetase</keyword>
<dbReference type="OrthoDB" id="68056at2759"/>
<dbReference type="InterPro" id="IPR005148">
    <property type="entry name" value="Arg-tRNA-synth_N"/>
</dbReference>
<dbReference type="HAMAP" id="MF_00123">
    <property type="entry name" value="Arg_tRNA_synth"/>
    <property type="match status" value="1"/>
</dbReference>
<dbReference type="EC" id="6.1.1.19" evidence="2"/>
<comment type="caution">
    <text evidence="13">The sequence shown here is derived from an EMBL/GenBank/DDBJ whole genome shotgun (WGS) entry which is preliminary data.</text>
</comment>
<dbReference type="GO" id="GO:0048608">
    <property type="term" value="P:reproductive structure development"/>
    <property type="evidence" value="ECO:0007669"/>
    <property type="project" value="UniProtKB-ARBA"/>
</dbReference>
<dbReference type="CDD" id="cd00671">
    <property type="entry name" value="ArgRS_core"/>
    <property type="match status" value="1"/>
</dbReference>
<dbReference type="Pfam" id="PF00750">
    <property type="entry name" value="tRNA-synt_1d"/>
    <property type="match status" value="1"/>
</dbReference>
<keyword evidence="4 10" id="KW-0547">Nucleotide-binding</keyword>
<evidence type="ECO:0000256" key="4">
    <source>
        <dbReference type="ARBA" id="ARBA00022741"/>
    </source>
</evidence>
<evidence type="ECO:0000256" key="8">
    <source>
        <dbReference type="ARBA" id="ARBA00033033"/>
    </source>
</evidence>
<dbReference type="FunFam" id="1.10.730.10:FF:000006">
    <property type="entry name" value="Arginyl-tRNA synthetase 2, mitochondrial"/>
    <property type="match status" value="1"/>
</dbReference>
<evidence type="ECO:0000256" key="9">
    <source>
        <dbReference type="ARBA" id="ARBA00049339"/>
    </source>
</evidence>
<keyword evidence="6 10" id="KW-0648">Protein biosynthesis</keyword>
<dbReference type="GO" id="GO:0005737">
    <property type="term" value="C:cytoplasm"/>
    <property type="evidence" value="ECO:0007669"/>
    <property type="project" value="InterPro"/>
</dbReference>
<dbReference type="GO" id="GO:0006420">
    <property type="term" value="P:arginyl-tRNA aminoacylation"/>
    <property type="evidence" value="ECO:0007669"/>
    <property type="project" value="InterPro"/>
</dbReference>
<evidence type="ECO:0000256" key="2">
    <source>
        <dbReference type="ARBA" id="ARBA00012837"/>
    </source>
</evidence>
<dbReference type="InterPro" id="IPR001412">
    <property type="entry name" value="aa-tRNA-synth_I_CS"/>
</dbReference>
<keyword evidence="5 10" id="KW-0067">ATP-binding</keyword>
<evidence type="ECO:0000259" key="11">
    <source>
        <dbReference type="SMART" id="SM00836"/>
    </source>
</evidence>
<evidence type="ECO:0000313" key="13">
    <source>
        <dbReference type="EMBL" id="GBF91032.1"/>
    </source>
</evidence>
<comment type="catalytic activity">
    <reaction evidence="9">
        <text>tRNA(Arg) + L-arginine + ATP = L-arginyl-tRNA(Arg) + AMP + diphosphate</text>
        <dbReference type="Rhea" id="RHEA:20301"/>
        <dbReference type="Rhea" id="RHEA-COMP:9658"/>
        <dbReference type="Rhea" id="RHEA-COMP:9673"/>
        <dbReference type="ChEBI" id="CHEBI:30616"/>
        <dbReference type="ChEBI" id="CHEBI:32682"/>
        <dbReference type="ChEBI" id="CHEBI:33019"/>
        <dbReference type="ChEBI" id="CHEBI:78442"/>
        <dbReference type="ChEBI" id="CHEBI:78513"/>
        <dbReference type="ChEBI" id="CHEBI:456215"/>
        <dbReference type="EC" id="6.1.1.19"/>
    </reaction>
</comment>
<dbReference type="InterPro" id="IPR014729">
    <property type="entry name" value="Rossmann-like_a/b/a_fold"/>
</dbReference>
<proteinExistence type="inferred from homology"/>
<dbReference type="InterPro" id="IPR036695">
    <property type="entry name" value="Arg-tRNA-synth_N_sf"/>
</dbReference>
<organism evidence="13 14">
    <name type="scientific">Raphidocelis subcapitata</name>
    <dbReference type="NCBI Taxonomy" id="307507"/>
    <lineage>
        <taxon>Eukaryota</taxon>
        <taxon>Viridiplantae</taxon>
        <taxon>Chlorophyta</taxon>
        <taxon>core chlorophytes</taxon>
        <taxon>Chlorophyceae</taxon>
        <taxon>CS clade</taxon>
        <taxon>Sphaeropleales</taxon>
        <taxon>Selenastraceae</taxon>
        <taxon>Raphidocelis</taxon>
    </lineage>
</organism>
<evidence type="ECO:0000256" key="6">
    <source>
        <dbReference type="ARBA" id="ARBA00022917"/>
    </source>
</evidence>
<dbReference type="SUPFAM" id="SSF52374">
    <property type="entry name" value="Nucleotidylyl transferase"/>
    <property type="match status" value="1"/>
</dbReference>
<dbReference type="Pfam" id="PF03485">
    <property type="entry name" value="Arg_tRNA_synt_N"/>
    <property type="match status" value="1"/>
</dbReference>
<dbReference type="InterPro" id="IPR008909">
    <property type="entry name" value="DALR_anticod-bd"/>
</dbReference>
<dbReference type="GO" id="GO:0004814">
    <property type="term" value="F:arginine-tRNA ligase activity"/>
    <property type="evidence" value="ECO:0007669"/>
    <property type="project" value="UniProtKB-EC"/>
</dbReference>
<dbReference type="EMBL" id="BDRX01000021">
    <property type="protein sequence ID" value="GBF91032.1"/>
    <property type="molecule type" value="Genomic_DNA"/>
</dbReference>
<evidence type="ECO:0000256" key="10">
    <source>
        <dbReference type="RuleBase" id="RU363038"/>
    </source>
</evidence>
<evidence type="ECO:0000256" key="7">
    <source>
        <dbReference type="ARBA" id="ARBA00023146"/>
    </source>
</evidence>
<dbReference type="SUPFAM" id="SSF55190">
    <property type="entry name" value="Arginyl-tRNA synthetase (ArgRS), N-terminal 'additional' domain"/>
    <property type="match status" value="1"/>
</dbReference>
<dbReference type="SMART" id="SM01016">
    <property type="entry name" value="Arg_tRNA_synt_N"/>
    <property type="match status" value="1"/>
</dbReference>
<comment type="similarity">
    <text evidence="1 10">Belongs to the class-I aminoacyl-tRNA synthetase family.</text>
</comment>
<dbReference type="Proteomes" id="UP000247498">
    <property type="component" value="Unassembled WGS sequence"/>
</dbReference>
<dbReference type="GO" id="GO:0009791">
    <property type="term" value="P:post-embryonic development"/>
    <property type="evidence" value="ECO:0007669"/>
    <property type="project" value="UniProtKB-ARBA"/>
</dbReference>
<dbReference type="GO" id="GO:0005524">
    <property type="term" value="F:ATP binding"/>
    <property type="evidence" value="ECO:0007669"/>
    <property type="project" value="UniProtKB-KW"/>
</dbReference>
<dbReference type="SUPFAM" id="SSF47323">
    <property type="entry name" value="Anticodon-binding domain of a subclass of class I aminoacyl-tRNA synthetases"/>
    <property type="match status" value="1"/>
</dbReference>
<feature type="domain" description="DALR anticodon binding" evidence="11">
    <location>
        <begin position="538"/>
        <end position="654"/>
    </location>
</feature>
<reference evidence="13 14" key="1">
    <citation type="journal article" date="2018" name="Sci. Rep.">
        <title>Raphidocelis subcapitata (=Pseudokirchneriella subcapitata) provides an insight into genome evolution and environmental adaptations in the Sphaeropleales.</title>
        <authorList>
            <person name="Suzuki S."/>
            <person name="Yamaguchi H."/>
            <person name="Nakajima N."/>
            <person name="Kawachi M."/>
        </authorList>
    </citation>
    <scope>NUCLEOTIDE SEQUENCE [LARGE SCALE GENOMIC DNA]</scope>
    <source>
        <strain evidence="13 14">NIES-35</strain>
    </source>
</reference>
<dbReference type="NCBIfam" id="TIGR00456">
    <property type="entry name" value="argS"/>
    <property type="match status" value="1"/>
</dbReference>
<dbReference type="InterPro" id="IPR009080">
    <property type="entry name" value="tRNAsynth_Ia_anticodon-bd"/>
</dbReference>
<feature type="domain" description="Arginyl tRNA synthetase N-terminal" evidence="12">
    <location>
        <begin position="69"/>
        <end position="158"/>
    </location>
</feature>
<dbReference type="InterPro" id="IPR035684">
    <property type="entry name" value="ArgRS_core"/>
</dbReference>
<evidence type="ECO:0000313" key="14">
    <source>
        <dbReference type="Proteomes" id="UP000247498"/>
    </source>
</evidence>
<dbReference type="FunFam" id="3.40.50.620:FF:000096">
    <property type="entry name" value="Arginine--tRNA ligase chloroplastic/mitochondrial"/>
    <property type="match status" value="1"/>
</dbReference>
<dbReference type="FunFam" id="3.30.1360.70:FF:000002">
    <property type="entry name" value="arginine--tRNA ligase, cytoplasmic"/>
    <property type="match status" value="1"/>
</dbReference>
<evidence type="ECO:0000259" key="12">
    <source>
        <dbReference type="SMART" id="SM01016"/>
    </source>
</evidence>
<evidence type="ECO:0000256" key="1">
    <source>
        <dbReference type="ARBA" id="ARBA00005594"/>
    </source>
</evidence>
<dbReference type="Gene3D" id="3.40.50.620">
    <property type="entry name" value="HUPs"/>
    <property type="match status" value="1"/>
</dbReference>
<dbReference type="Gene3D" id="3.30.1360.70">
    <property type="entry name" value="Arginyl tRNA synthetase N-terminal domain"/>
    <property type="match status" value="1"/>
</dbReference>
<dbReference type="FunCoup" id="A0A2V0NWH4">
    <property type="interactions" value="2287"/>
</dbReference>
<protein>
    <recommendedName>
        <fullName evidence="2">arginine--tRNA ligase</fullName>
        <ecNumber evidence="2">6.1.1.19</ecNumber>
    </recommendedName>
    <alternativeName>
        <fullName evidence="8">Arginyl-tRNA synthetase</fullName>
    </alternativeName>
</protein>
<dbReference type="STRING" id="307507.A0A2V0NWH4"/>
<dbReference type="PRINTS" id="PR01038">
    <property type="entry name" value="TRNASYNTHARG"/>
</dbReference>